<dbReference type="EMBL" id="POWF01000010">
    <property type="protein sequence ID" value="PNQ72201.1"/>
    <property type="molecule type" value="Genomic_DNA"/>
</dbReference>
<dbReference type="Proteomes" id="UP000236641">
    <property type="component" value="Unassembled WGS sequence"/>
</dbReference>
<sequence>MNPKPYIELRTRNTFGDIINTYFLFLKYNFKHYTNLYLRYNAISMILTIMGSYLLVTGFMGLASRDFRFGMGSNVDNNLYIGLGAMVLVFIFALTALINYGISSAYINEYVKHEGTVNSKNVWNSLKSKVGSMILFILIGIGIYLGYLIISFILAFIPLLGMLAQYALSFTIGAFFGLAFISLFVGNKSVGEAFSEGWNFTINNFIRVVFYGLIIGILNLMITMLILSIPGFILGIYVYFSVESGVEIFTSTLATVIFTLGFAIFLLSFIFTQALSQLAYGILYFNLHEETYNIFLRERIEEIGVND</sequence>
<dbReference type="RefSeq" id="WP_103052912.1">
    <property type="nucleotide sequence ID" value="NZ_POWF01000010.1"/>
</dbReference>
<keyword evidence="1" id="KW-0472">Membrane</keyword>
<dbReference type="AlphaFoldDB" id="A0A2K1DVY3"/>
<feature type="transmembrane region" description="Helical" evidence="1">
    <location>
        <begin position="134"/>
        <end position="157"/>
    </location>
</feature>
<keyword evidence="3" id="KW-1185">Reference proteome</keyword>
<feature type="transmembrane region" description="Helical" evidence="1">
    <location>
        <begin position="163"/>
        <end position="187"/>
    </location>
</feature>
<evidence type="ECO:0000256" key="1">
    <source>
        <dbReference type="SAM" id="Phobius"/>
    </source>
</evidence>
<name>A0A2K1DVY3_9FLAO</name>
<protein>
    <recommendedName>
        <fullName evidence="4">DUF4013 domain-containing protein</fullName>
    </recommendedName>
</protein>
<dbReference type="OrthoDB" id="1049480at2"/>
<evidence type="ECO:0008006" key="4">
    <source>
        <dbReference type="Google" id="ProtNLM"/>
    </source>
</evidence>
<feature type="transmembrane region" description="Helical" evidence="1">
    <location>
        <begin position="37"/>
        <end position="59"/>
    </location>
</feature>
<keyword evidence="1" id="KW-0812">Transmembrane</keyword>
<evidence type="ECO:0000313" key="2">
    <source>
        <dbReference type="EMBL" id="PNQ72201.1"/>
    </source>
</evidence>
<feature type="transmembrane region" description="Helical" evidence="1">
    <location>
        <begin position="252"/>
        <end position="271"/>
    </location>
</feature>
<organism evidence="2 3">
    <name type="scientific">Hanstruepera neustonica</name>
    <dbReference type="NCBI Taxonomy" id="1445657"/>
    <lineage>
        <taxon>Bacteria</taxon>
        <taxon>Pseudomonadati</taxon>
        <taxon>Bacteroidota</taxon>
        <taxon>Flavobacteriia</taxon>
        <taxon>Flavobacteriales</taxon>
        <taxon>Flavobacteriaceae</taxon>
        <taxon>Hanstruepera</taxon>
    </lineage>
</organism>
<proteinExistence type="predicted"/>
<keyword evidence="1" id="KW-1133">Transmembrane helix</keyword>
<feature type="transmembrane region" description="Helical" evidence="1">
    <location>
        <begin position="208"/>
        <end position="240"/>
    </location>
</feature>
<comment type="caution">
    <text evidence="2">The sequence shown here is derived from an EMBL/GenBank/DDBJ whole genome shotgun (WGS) entry which is preliminary data.</text>
</comment>
<gene>
    <name evidence="2" type="ORF">C1T31_12815</name>
</gene>
<feature type="transmembrane region" description="Helical" evidence="1">
    <location>
        <begin position="79"/>
        <end position="102"/>
    </location>
</feature>
<accession>A0A2K1DVY3</accession>
<evidence type="ECO:0000313" key="3">
    <source>
        <dbReference type="Proteomes" id="UP000236641"/>
    </source>
</evidence>
<reference evidence="2 3" key="1">
    <citation type="submission" date="2018-01" db="EMBL/GenBank/DDBJ databases">
        <title>The draft genome of Hanstruepera neustonica JCM19743.</title>
        <authorList>
            <person name="He R.-H."/>
            <person name="Du Z.-J."/>
        </authorList>
    </citation>
    <scope>NUCLEOTIDE SEQUENCE [LARGE SCALE GENOMIC DNA]</scope>
    <source>
        <strain evidence="2 3">JCM19743</strain>
    </source>
</reference>